<evidence type="ECO:0000313" key="5">
    <source>
        <dbReference type="Proteomes" id="UP000613401"/>
    </source>
</evidence>
<protein>
    <recommendedName>
        <fullName evidence="3">Nephrocystin 3-like N-terminal domain-containing protein</fullName>
    </recommendedName>
</protein>
<dbReference type="InterPro" id="IPR027417">
    <property type="entry name" value="P-loop_NTPase"/>
</dbReference>
<proteinExistence type="predicted"/>
<dbReference type="Gene3D" id="1.20.5.340">
    <property type="match status" value="2"/>
</dbReference>
<dbReference type="Pfam" id="PF24883">
    <property type="entry name" value="NPHP3_N"/>
    <property type="match status" value="1"/>
</dbReference>
<reference evidence="4" key="1">
    <citation type="journal article" date="2020" name="Phytopathology">
        <title>Genome sequence and comparative analysis of Colletotrichum gloeosporioides isolated from Liriodendron leaves.</title>
        <authorList>
            <person name="Fu F.F."/>
            <person name="Hao Z."/>
            <person name="Wang P."/>
            <person name="Lu Y."/>
            <person name="Xue L.J."/>
            <person name="Wei G."/>
            <person name="Tian Y."/>
            <person name="Baishi H."/>
            <person name="Xu H."/>
            <person name="Shi J."/>
            <person name="Cheng T."/>
            <person name="Wang G."/>
            <person name="Yi Y."/>
            <person name="Chen J."/>
        </authorList>
    </citation>
    <scope>NUCLEOTIDE SEQUENCE</scope>
    <source>
        <strain evidence="4">Lc1</strain>
    </source>
</reference>
<dbReference type="GO" id="GO:0009116">
    <property type="term" value="P:nucleoside metabolic process"/>
    <property type="evidence" value="ECO:0007669"/>
    <property type="project" value="InterPro"/>
</dbReference>
<evidence type="ECO:0000259" key="3">
    <source>
        <dbReference type="Pfam" id="PF24883"/>
    </source>
</evidence>
<dbReference type="Proteomes" id="UP000613401">
    <property type="component" value="Unassembled WGS sequence"/>
</dbReference>
<dbReference type="InterPro" id="IPR035994">
    <property type="entry name" value="Nucleoside_phosphorylase_sf"/>
</dbReference>
<reference evidence="4" key="2">
    <citation type="submission" date="2020-03" db="EMBL/GenBank/DDBJ databases">
        <authorList>
            <person name="Fu F.-F."/>
            <person name="Chen J."/>
        </authorList>
    </citation>
    <scope>NUCLEOTIDE SEQUENCE</scope>
    <source>
        <strain evidence="4">Lc1</strain>
    </source>
</reference>
<dbReference type="RefSeq" id="XP_045257961.1">
    <property type="nucleotide sequence ID" value="XM_045408227.1"/>
</dbReference>
<keyword evidence="2" id="KW-0472">Membrane</keyword>
<dbReference type="Pfam" id="PF23397">
    <property type="entry name" value="DUF7104"/>
    <property type="match status" value="12"/>
</dbReference>
<keyword evidence="2" id="KW-0812">Transmembrane</keyword>
<dbReference type="GeneID" id="69015400"/>
<feature type="transmembrane region" description="Helical" evidence="2">
    <location>
        <begin position="61"/>
        <end position="80"/>
    </location>
</feature>
<keyword evidence="2" id="KW-1133">Transmembrane helix</keyword>
<comment type="caution">
    <text evidence="4">The sequence shown here is derived from an EMBL/GenBank/DDBJ whole genome shotgun (WGS) entry which is preliminary data.</text>
</comment>
<dbReference type="EMBL" id="WVTB01000091">
    <property type="protein sequence ID" value="KAF3798801.1"/>
    <property type="molecule type" value="Genomic_DNA"/>
</dbReference>
<dbReference type="GO" id="GO:0003824">
    <property type="term" value="F:catalytic activity"/>
    <property type="evidence" value="ECO:0007669"/>
    <property type="project" value="InterPro"/>
</dbReference>
<evidence type="ECO:0000313" key="4">
    <source>
        <dbReference type="EMBL" id="KAF3798801.1"/>
    </source>
</evidence>
<dbReference type="PANTHER" id="PTHR10039">
    <property type="entry name" value="AMELOGENIN"/>
    <property type="match status" value="1"/>
</dbReference>
<organism evidence="4 5">
    <name type="scientific">Colletotrichum gloeosporioides</name>
    <name type="common">Anthracnose fungus</name>
    <name type="synonym">Glomerella cingulata</name>
    <dbReference type="NCBI Taxonomy" id="474922"/>
    <lineage>
        <taxon>Eukaryota</taxon>
        <taxon>Fungi</taxon>
        <taxon>Dikarya</taxon>
        <taxon>Ascomycota</taxon>
        <taxon>Pezizomycotina</taxon>
        <taxon>Sordariomycetes</taxon>
        <taxon>Hypocreomycetidae</taxon>
        <taxon>Glomerellales</taxon>
        <taxon>Glomerellaceae</taxon>
        <taxon>Colletotrichum</taxon>
        <taxon>Colletotrichum gloeosporioides species complex</taxon>
    </lineage>
</organism>
<sequence>MAADQRPRRREDFRIAVLCALPLEYNAVTLAFDEFFDEDGDKFGRARGDPNRYTTGRIGKYNVVMALLASMGTLAFLVGICGGVPSPGTEKELLLGDVIISKTVVQYDFGRQNPYRFATKDTLSDSLGRPNKDIRSLLASLETDRTFERLERRTAEILTGIQRTAAYAGRKRTRYPYPGAAQDRLFSPKYEHRHRDDADCGCDDTWICDTAPDASCIELECDRNPLVVRESLEVKKELEREGNTAEAQKPHILIGSVGSGNTVMKSGAHRDEIAQRYDLIAFEMEAAGAWDEVPCLVIKGVCDYADSHKNKKWQTFAAATAASSMKALLELYIQTDSPGNSRIDFTTQRVNEILTWISKEPYKQHHTLNKSEVLEGTGRWLLEDDVFQSWKSSEASSILWLHGIPGSGKSKLTSIVVEDALQSSSTATVYFYCSRNPAEPGRSSPTSIVASIARQLAMPQPGADLLDAAVEAYRRFEESAFASQSLTLDQSKELIHKLLDSYRGQTITLIIDALDECHRETRHNLLDLLVSLLETPTIIKVFVSSRDDRDIVNELNDYRNLYLSSERNSEDIEIFVRSETSRLVSKGSLLRGSLRKEELRDKIIFELISNAHGMFRWASLHIQELCRQATDAAIEERLVKMPRTLEGLYQEILDKIEKRDATADRELAKNVFIWLLCAQQQFKSDVFLAMVSRAKNGSTPTITADQLLELCNNMVLFDETMDAFRFSHLSVREFLEGQFAYQITTAHALAAEQCIVNLADTPSILTPMAPVLEYSVYFWADHAKQADHEERQSRLCLILGNFFAGDQDPHSPFSRWHDRISYEDWSLNMYWDKVHKFKAVWSYPPSVLLVISMFDLSGILSPGRWQELAKAKPKSLDGAAPEDLVIRYGSIKVLQWQFEADIPFNLTMKHIEVAARNKENGVRILSLLLERFAADIRITPEVVKAAASNAYCGDIILSHLLQKRGHEINITADVVRAGVNNRGKAVEITSLLLNQHKSQIRITPNIVRAAIRSGAEVVKILLDLRGDEIEISADLILSAIRRSQYCLRGFFRPVLSFLLEVRRDQIHITEDFILSIAPQPACTRDVMGILLDVCEDDIQITGELFDAIVSNMDDRDELMALLLDRIEVKPEISDKMMELIVNNFNDATLRKFIDLYGDEIKVTNGIVMAAAKNGWCGEDVMRVLLNEYGEGIRITEDVLEAVFENEHRGNWIMEILLEVHAHEIHMSEKFIRMAVQSEPDMLKLILDKRGDEIHITDEIIQSCSHAENTMIIIRKQEKFEFQVSENILLQAAEQENGITEQEDGLLQFLLDHRMEKVRLTEDVVSAAAGNGIYGLRFITLLIDRCGDDIPITNKVLQAAAANRIGNQVMAVLLSWRGDSIRITENVVKAAIRNWNASHKVMAVLFTVRGSRIPVPEKALELAGATPSSYKVIRTLLEERGDTIRITEEAVKIAVRNSWCGNRILEVFLEWYEGEVPVSDRIVSLAAGNSGCGDKIMSLLLKKRRNDIRITREVIVAAAHNPKCGRRVLAAILDTIGIMCKEIEQLCETLHRSPDDTSHLDHKETVEILLNHNADDNAKGYESSKWSSKTEQTLTCRLGGRKRAHCGREDSALLATYYVDIDSRNCFGRTLLLLARRRKLVETLLLLETAKKGDLPPEDFRIGETDSQLSSTDTITPRTPSVLDCYICTVGVPENDTYYRCLDQRWGLGQAKRLTTVLFVLWHLINLLPWWRKHVLVVR</sequence>
<evidence type="ECO:0000256" key="1">
    <source>
        <dbReference type="ARBA" id="ARBA00022737"/>
    </source>
</evidence>
<dbReference type="Gene3D" id="3.40.50.1580">
    <property type="entry name" value="Nucleoside phosphorylase domain"/>
    <property type="match status" value="1"/>
</dbReference>
<accession>A0A8H4FEG1</accession>
<keyword evidence="1" id="KW-0677">Repeat</keyword>
<evidence type="ECO:0000256" key="2">
    <source>
        <dbReference type="SAM" id="Phobius"/>
    </source>
</evidence>
<dbReference type="SUPFAM" id="SSF52540">
    <property type="entry name" value="P-loop containing nucleoside triphosphate hydrolases"/>
    <property type="match status" value="1"/>
</dbReference>
<dbReference type="PANTHER" id="PTHR10039:SF16">
    <property type="entry name" value="GPI INOSITOL-DEACYLASE"/>
    <property type="match status" value="1"/>
</dbReference>
<gene>
    <name evidence="4" type="ORF">GCG54_00008259</name>
</gene>
<keyword evidence="5" id="KW-1185">Reference proteome</keyword>
<feature type="domain" description="Nephrocystin 3-like N-terminal" evidence="3">
    <location>
        <begin position="376"/>
        <end position="546"/>
    </location>
</feature>
<dbReference type="InterPro" id="IPR056884">
    <property type="entry name" value="NPHP3-like_N"/>
</dbReference>
<name>A0A8H4FEG1_COLGL</name>
<dbReference type="Gene3D" id="3.40.50.300">
    <property type="entry name" value="P-loop containing nucleotide triphosphate hydrolases"/>
    <property type="match status" value="1"/>
</dbReference>
<dbReference type="InterPro" id="IPR055530">
    <property type="entry name" value="DUF7104"/>
</dbReference>
<dbReference type="SUPFAM" id="SSF53167">
    <property type="entry name" value="Purine and uridine phosphorylases"/>
    <property type="match status" value="1"/>
</dbReference>